<dbReference type="EMBL" id="BMAR01000001">
    <property type="protein sequence ID" value="GFR40837.1"/>
    <property type="molecule type" value="Genomic_DNA"/>
</dbReference>
<dbReference type="InterPro" id="IPR050870">
    <property type="entry name" value="FAST_kinase"/>
</dbReference>
<feature type="region of interest" description="Disordered" evidence="1">
    <location>
        <begin position="120"/>
        <end position="374"/>
    </location>
</feature>
<evidence type="ECO:0000256" key="1">
    <source>
        <dbReference type="SAM" id="MobiDB-lite"/>
    </source>
</evidence>
<feature type="compositionally biased region" description="Polar residues" evidence="1">
    <location>
        <begin position="193"/>
        <end position="214"/>
    </location>
</feature>
<feature type="compositionally biased region" description="Low complexity" evidence="1">
    <location>
        <begin position="280"/>
        <end position="297"/>
    </location>
</feature>
<dbReference type="GO" id="GO:0000963">
    <property type="term" value="P:mitochondrial RNA processing"/>
    <property type="evidence" value="ECO:0007669"/>
    <property type="project" value="TreeGrafter"/>
</dbReference>
<dbReference type="GO" id="GO:0005759">
    <property type="term" value="C:mitochondrial matrix"/>
    <property type="evidence" value="ECO:0007669"/>
    <property type="project" value="TreeGrafter"/>
</dbReference>
<feature type="compositionally biased region" description="Gly residues" evidence="1">
    <location>
        <begin position="874"/>
        <end position="891"/>
    </location>
</feature>
<dbReference type="GO" id="GO:0035770">
    <property type="term" value="C:ribonucleoprotein granule"/>
    <property type="evidence" value="ECO:0007669"/>
    <property type="project" value="TreeGrafter"/>
</dbReference>
<feature type="compositionally biased region" description="Basic and acidic residues" evidence="1">
    <location>
        <begin position="1289"/>
        <end position="1303"/>
    </location>
</feature>
<sequence length="1325" mass="140087">MGSCRTLLERGSRLYGLPHETGCFRAAPARSQVTTYPEGSSCKARALTRQQHLREQPIHPKVLYQEEQHLHAGQSRRMSPGVADVPCDGLQACMGSSGPSSVQPAAVLLPPSLDGFIRDCGLAPEPCSPQDPLSAQHSQHGQLHEHEQYRPQLARGSPHARTPTTRPAHSGAVTYSPQQEPPPLQHQQHPVSAAQNSSDLSGLTSTAQSANPPEQQGLPGRRSQGLQHHGQGKGQLRQHQHHQQRQQLRGQPTNRGSSPDQQQLRALSAHAPPAHGPQRGELLPSAGGEGEAGALPPYLDAAVRSAGEVSTSEASSSRGGSGAGGRAGLRGSRGHGAVWGRERGQGLSAVKVGPSVDQDRGLTPAVAESSTVGGGTASAATAAVGLVGASAAAVGAPGHLGAPSPGSDACNGSNGNCSNGSGSSSNSSRLDRQGDGYSNVSTTNSTGSHSFSCSSNVSSSSSGARQPHRAGTPRSRQRDSGDGDSDGGVTPPSPPPPPSASELPSPAIRVGRGGIRYRVSDGWRIPRSPSRQEHRLLKRKAWWRRAALRHRPPTLADMRLTTRVMRALHWREILELLVRHLQEHELGMKAQLAAAGAAHNAVALPPQSLSQSQPLQSQPLQSQPLQLQPPLGQQQQQRDSQQQQQLRRLPDAPVQVQSCPPQQPQPHLSATTAAAAGPQPHLPPHAAAFSPRTAPNAAAASIGSSISSSGPFLMQPPMQPMPLSMLPLTPKHVAAMLTRTARLVAATGLPSHPAEARQLYGMVSRLARWGGMMTKSPDMRMREVVSIFYALVRLRHPLLKPYFIGLMGAARSRFATWSAAAAARRAAGAASAAVPLAAAAASAAAGLTCGVNSSSSNSSTGSGGGNSAESVSGFGHGDGNLRSGSGGGSGQSVGKTSSSQWKGGAHAKKTRTLPYNAYDMSQLIWCIASCGINGLREDWAEDYGIALMRVVRDLTAQGASNILYGMAKLRSPPQPKVLTALCKRLVTLIMYDSCIAGDAATPLPQRTHVRQQPIGPPASHLSQHAECEDTAAAAEAAVAASTIAATADTSSRTTPTRHGHCRPEDVSMSLWALATLRLPVTNSSCKLLSAAERYGAVYMQDFSQQELSNLVWAFAKLQYRPGEVWIQRMYDTVLNLLHELQPQALATVLYSTAELGLRPDDEWLQAVLRRAEQRLRFFTPQALAMVVHALAAMDYRPQASWMSAFHACLEARGQLDIRVLDKVREAYRKLGFRPGYATANGRAPTNARGSGWYGYGAAAAARTLPQGRIAGSWGLRDGPMGQPGGLARTPERWDSERELERVGVGRRGGGGAEEPAALVRPSRFG</sequence>
<protein>
    <submittedName>
        <fullName evidence="2">Uncharacterized protein</fullName>
    </submittedName>
</protein>
<dbReference type="PANTHER" id="PTHR21228:SF40">
    <property type="entry name" value="LD45607P"/>
    <property type="match status" value="1"/>
</dbReference>
<comment type="caution">
    <text evidence="2">The sequence shown here is derived from an EMBL/GenBank/DDBJ whole genome shotgun (WGS) entry which is preliminary data.</text>
</comment>
<keyword evidence="3" id="KW-1185">Reference proteome</keyword>
<feature type="compositionally biased region" description="Low complexity" evidence="1">
    <location>
        <begin position="448"/>
        <end position="462"/>
    </location>
</feature>
<feature type="compositionally biased region" description="Low complexity" evidence="1">
    <location>
        <begin position="224"/>
        <end position="235"/>
    </location>
</feature>
<feature type="compositionally biased region" description="Low complexity" evidence="1">
    <location>
        <begin position="305"/>
        <end position="318"/>
    </location>
</feature>
<feature type="compositionally biased region" description="Gly residues" evidence="1">
    <location>
        <begin position="319"/>
        <end position="328"/>
    </location>
</feature>
<feature type="compositionally biased region" description="Polar residues" evidence="1">
    <location>
        <begin position="252"/>
        <end position="265"/>
    </location>
</feature>
<dbReference type="Proteomes" id="UP001054857">
    <property type="component" value="Unassembled WGS sequence"/>
</dbReference>
<dbReference type="GO" id="GO:0009507">
    <property type="term" value="C:chloroplast"/>
    <property type="evidence" value="ECO:0007669"/>
    <property type="project" value="GOC"/>
</dbReference>
<gene>
    <name evidence="2" type="ORF">Agub_g1314</name>
</gene>
<name>A0AAD3HHB4_9CHLO</name>
<dbReference type="GO" id="GO:0003723">
    <property type="term" value="F:RNA binding"/>
    <property type="evidence" value="ECO:0007669"/>
    <property type="project" value="TreeGrafter"/>
</dbReference>
<feature type="compositionally biased region" description="Polar residues" evidence="1">
    <location>
        <begin position="436"/>
        <end position="447"/>
    </location>
</feature>
<organism evidence="2 3">
    <name type="scientific">Astrephomene gubernaculifera</name>
    <dbReference type="NCBI Taxonomy" id="47775"/>
    <lineage>
        <taxon>Eukaryota</taxon>
        <taxon>Viridiplantae</taxon>
        <taxon>Chlorophyta</taxon>
        <taxon>core chlorophytes</taxon>
        <taxon>Chlorophyceae</taxon>
        <taxon>CS clade</taxon>
        <taxon>Chlamydomonadales</taxon>
        <taxon>Astrephomenaceae</taxon>
        <taxon>Astrephomene</taxon>
    </lineage>
</organism>
<feature type="region of interest" description="Disordered" evidence="1">
    <location>
        <begin position="417"/>
        <end position="507"/>
    </location>
</feature>
<evidence type="ECO:0000313" key="3">
    <source>
        <dbReference type="Proteomes" id="UP001054857"/>
    </source>
</evidence>
<proteinExistence type="predicted"/>
<dbReference type="PANTHER" id="PTHR21228">
    <property type="entry name" value="FAST LEU-RICH DOMAIN-CONTAINING"/>
    <property type="match status" value="1"/>
</dbReference>
<feature type="region of interest" description="Disordered" evidence="1">
    <location>
        <begin position="1274"/>
        <end position="1325"/>
    </location>
</feature>
<feature type="compositionally biased region" description="Low complexity" evidence="1">
    <location>
        <begin position="417"/>
        <end position="428"/>
    </location>
</feature>
<dbReference type="GO" id="GO:0044528">
    <property type="term" value="P:regulation of mitochondrial mRNA stability"/>
    <property type="evidence" value="ECO:0007669"/>
    <property type="project" value="TreeGrafter"/>
</dbReference>
<reference evidence="2 3" key="1">
    <citation type="journal article" date="2021" name="Sci. Rep.">
        <title>Genome sequencing of the multicellular alga Astrephomene provides insights into convergent evolution of germ-soma differentiation.</title>
        <authorList>
            <person name="Yamashita S."/>
            <person name="Yamamoto K."/>
            <person name="Matsuzaki R."/>
            <person name="Suzuki S."/>
            <person name="Yamaguchi H."/>
            <person name="Hirooka S."/>
            <person name="Minakuchi Y."/>
            <person name="Miyagishima S."/>
            <person name="Kawachi M."/>
            <person name="Toyoda A."/>
            <person name="Nozaki H."/>
        </authorList>
    </citation>
    <scope>NUCLEOTIDE SEQUENCE [LARGE SCALE GENOMIC DNA]</scope>
    <source>
        <strain evidence="2 3">NIES-4017</strain>
    </source>
</reference>
<feature type="region of interest" description="Disordered" evidence="1">
    <location>
        <begin position="606"/>
        <end position="695"/>
    </location>
</feature>
<dbReference type="GO" id="GO:1901259">
    <property type="term" value="P:chloroplast rRNA processing"/>
    <property type="evidence" value="ECO:0007669"/>
    <property type="project" value="TreeGrafter"/>
</dbReference>
<accession>A0AAD3HHB4</accession>
<feature type="region of interest" description="Disordered" evidence="1">
    <location>
        <begin position="855"/>
        <end position="905"/>
    </location>
</feature>
<feature type="compositionally biased region" description="Polar residues" evidence="1">
    <location>
        <begin position="131"/>
        <end position="141"/>
    </location>
</feature>
<evidence type="ECO:0000313" key="2">
    <source>
        <dbReference type="EMBL" id="GFR40837.1"/>
    </source>
</evidence>
<feature type="compositionally biased region" description="Low complexity" evidence="1">
    <location>
        <begin position="606"/>
        <end position="660"/>
    </location>
</feature>